<protein>
    <submittedName>
        <fullName evidence="2">Uncharacterized protein</fullName>
    </submittedName>
</protein>
<feature type="compositionally biased region" description="Polar residues" evidence="1">
    <location>
        <begin position="82"/>
        <end position="95"/>
    </location>
</feature>
<dbReference type="RefSeq" id="WP_209237082.1">
    <property type="nucleotide sequence ID" value="NZ_JADKMA010000001.1"/>
</dbReference>
<organism evidence="2 3">
    <name type="scientific">Streptomyces oryzae</name>
    <dbReference type="NCBI Taxonomy" id="1434886"/>
    <lineage>
        <taxon>Bacteria</taxon>
        <taxon>Bacillati</taxon>
        <taxon>Actinomycetota</taxon>
        <taxon>Actinomycetes</taxon>
        <taxon>Kitasatosporales</taxon>
        <taxon>Streptomycetaceae</taxon>
        <taxon>Streptomyces</taxon>
    </lineage>
</organism>
<dbReference type="EMBL" id="JADKMA010000001">
    <property type="protein sequence ID" value="MBO8190208.1"/>
    <property type="molecule type" value="Genomic_DNA"/>
</dbReference>
<feature type="compositionally biased region" description="Low complexity" evidence="1">
    <location>
        <begin position="1"/>
        <end position="23"/>
    </location>
</feature>
<feature type="region of interest" description="Disordered" evidence="1">
    <location>
        <begin position="80"/>
        <end position="114"/>
    </location>
</feature>
<evidence type="ECO:0000313" key="2">
    <source>
        <dbReference type="EMBL" id="MBO8190208.1"/>
    </source>
</evidence>
<dbReference type="Proteomes" id="UP001519064">
    <property type="component" value="Unassembled WGS sequence"/>
</dbReference>
<reference evidence="2 3" key="1">
    <citation type="submission" date="2020-11" db="EMBL/GenBank/DDBJ databases">
        <title>Streptomyces spirodelae sp. nov., isolated from duckweed.</title>
        <authorList>
            <person name="Saimee Y."/>
            <person name="Duangmal K."/>
        </authorList>
    </citation>
    <scope>NUCLEOTIDE SEQUENCE [LARGE SCALE GENOMIC DNA]</scope>
    <source>
        <strain evidence="2 3">S16-07</strain>
    </source>
</reference>
<feature type="region of interest" description="Disordered" evidence="1">
    <location>
        <begin position="1"/>
        <end position="25"/>
    </location>
</feature>
<evidence type="ECO:0000256" key="1">
    <source>
        <dbReference type="SAM" id="MobiDB-lite"/>
    </source>
</evidence>
<accession>A0ABS3X4A1</accession>
<feature type="compositionally biased region" description="Low complexity" evidence="1">
    <location>
        <begin position="48"/>
        <end position="62"/>
    </location>
</feature>
<comment type="caution">
    <text evidence="2">The sequence shown here is derived from an EMBL/GenBank/DDBJ whole genome shotgun (WGS) entry which is preliminary data.</text>
</comment>
<evidence type="ECO:0000313" key="3">
    <source>
        <dbReference type="Proteomes" id="UP001519064"/>
    </source>
</evidence>
<name>A0ABS3X4A1_9ACTN</name>
<gene>
    <name evidence="2" type="ORF">ITI46_00515</name>
</gene>
<proteinExistence type="predicted"/>
<sequence length="114" mass="11659">MPATTASVSSPTVVTGTSTTARPRWYERGLVASPGCIAMYETRPRPASSSTSTINTTAADSSTPVCCRSHQACSRHAASGAANWSSYIGGTSTGRSAPDSASRDLMPTATELAS</sequence>
<keyword evidence="3" id="KW-1185">Reference proteome</keyword>
<feature type="region of interest" description="Disordered" evidence="1">
    <location>
        <begin position="42"/>
        <end position="62"/>
    </location>
</feature>